<comment type="subcellular location">
    <subcellularLocation>
        <location evidence="1">Cell membrane</location>
        <topology evidence="1">Multi-pass membrane protein</topology>
    </subcellularLocation>
</comment>
<protein>
    <submittedName>
        <fullName evidence="9">MFS transporter</fullName>
    </submittedName>
</protein>
<proteinExistence type="predicted"/>
<feature type="domain" description="Major facilitator superfamily (MFS) profile" evidence="8">
    <location>
        <begin position="12"/>
        <end position="495"/>
    </location>
</feature>
<feature type="transmembrane region" description="Helical" evidence="7">
    <location>
        <begin position="78"/>
        <end position="95"/>
    </location>
</feature>
<feature type="transmembrane region" description="Helical" evidence="7">
    <location>
        <begin position="107"/>
        <end position="128"/>
    </location>
</feature>
<dbReference type="PANTHER" id="PTHR42718">
    <property type="entry name" value="MAJOR FACILITATOR SUPERFAMILY MULTIDRUG TRANSPORTER MFSC"/>
    <property type="match status" value="1"/>
</dbReference>
<dbReference type="PRINTS" id="PR01036">
    <property type="entry name" value="TCRTETB"/>
</dbReference>
<feature type="transmembrane region" description="Helical" evidence="7">
    <location>
        <begin position="332"/>
        <end position="351"/>
    </location>
</feature>
<keyword evidence="2" id="KW-0813">Transport</keyword>
<dbReference type="PANTHER" id="PTHR42718:SF47">
    <property type="entry name" value="METHYL VIOLOGEN RESISTANCE PROTEIN SMVA"/>
    <property type="match status" value="1"/>
</dbReference>
<dbReference type="GO" id="GO:0022857">
    <property type="term" value="F:transmembrane transporter activity"/>
    <property type="evidence" value="ECO:0007669"/>
    <property type="project" value="InterPro"/>
</dbReference>
<evidence type="ECO:0000259" key="8">
    <source>
        <dbReference type="PROSITE" id="PS50850"/>
    </source>
</evidence>
<evidence type="ECO:0000256" key="7">
    <source>
        <dbReference type="SAM" id="Phobius"/>
    </source>
</evidence>
<feature type="transmembrane region" description="Helical" evidence="7">
    <location>
        <begin position="162"/>
        <end position="185"/>
    </location>
</feature>
<evidence type="ECO:0000313" key="9">
    <source>
        <dbReference type="EMBL" id="BET44631.1"/>
    </source>
</evidence>
<sequence>MVIYHNYRKWIGLFLIASTLLLIVIDMTVLYTVLPIITRELHLTASKKLWIINAYPLVVAGLLPITGMLSDRIGHKKMLMSGFPIFTLASIFAAFSPNSACLIASRILLAAGASIMMPATLSIVRYIFTEPKERSLAIGIWAAVASGGAAIGPLLGGILLEYFWWGSVFLINVPIITLLLPLSLFIIPNCGGNKKRYMDIFGSIFILISLISLIYALKQFSNPKFYFLDFSISIIIGILFMILFISQQNKQNQPIIDFSLFKNNFFSAGIITALITMSIVVSIELLLSQRLQLVIKLSPLQTALCIIPIPIASMIASPLIGLLLPKLQEKKIIIIGFLLKIIGITNVIIFYEFSLSYLIINLFIFGIGVGIIFTTASNTIMTHAPDEKSGMASSIEDIAYELGSVLGITILGGLMTLFYRHILFIPTQIIIDKKIFDSIDQALNIALTMHKNYAEIIILAANTAFNKSLILVFIAMIIILIISIFIIKHMLSNSNKN</sequence>
<dbReference type="CDD" id="cd17321">
    <property type="entry name" value="MFS_MMR_MDR_like"/>
    <property type="match status" value="1"/>
</dbReference>
<feature type="transmembrane region" description="Helical" evidence="7">
    <location>
        <begin position="12"/>
        <end position="37"/>
    </location>
</feature>
<feature type="transmembrane region" description="Helical" evidence="7">
    <location>
        <begin position="357"/>
        <end position="377"/>
    </location>
</feature>
<dbReference type="PROSITE" id="PS50850">
    <property type="entry name" value="MFS"/>
    <property type="match status" value="1"/>
</dbReference>
<evidence type="ECO:0000256" key="4">
    <source>
        <dbReference type="ARBA" id="ARBA00022692"/>
    </source>
</evidence>
<dbReference type="SUPFAM" id="SSF103473">
    <property type="entry name" value="MFS general substrate transporter"/>
    <property type="match status" value="1"/>
</dbReference>
<dbReference type="Gene3D" id="1.20.1720.10">
    <property type="entry name" value="Multidrug resistance protein D"/>
    <property type="match status" value="1"/>
</dbReference>
<evidence type="ECO:0000256" key="5">
    <source>
        <dbReference type="ARBA" id="ARBA00022989"/>
    </source>
</evidence>
<feature type="transmembrane region" description="Helical" evidence="7">
    <location>
        <begin position="300"/>
        <end position="325"/>
    </location>
</feature>
<feature type="transmembrane region" description="Helical" evidence="7">
    <location>
        <begin position="223"/>
        <end position="245"/>
    </location>
</feature>
<dbReference type="Gene3D" id="1.20.1250.20">
    <property type="entry name" value="MFS general substrate transporter like domains"/>
    <property type="match status" value="1"/>
</dbReference>
<dbReference type="InterPro" id="IPR020846">
    <property type="entry name" value="MFS_dom"/>
</dbReference>
<evidence type="ECO:0000256" key="1">
    <source>
        <dbReference type="ARBA" id="ARBA00004651"/>
    </source>
</evidence>
<name>A0AAT9G4H8_9ENTR</name>
<feature type="transmembrane region" description="Helical" evidence="7">
    <location>
        <begin position="135"/>
        <end position="156"/>
    </location>
</feature>
<dbReference type="Pfam" id="PF07690">
    <property type="entry name" value="MFS_1"/>
    <property type="match status" value="1"/>
</dbReference>
<dbReference type="AlphaFoldDB" id="A0AAT9G4H8"/>
<evidence type="ECO:0000256" key="6">
    <source>
        <dbReference type="ARBA" id="ARBA00023136"/>
    </source>
</evidence>
<accession>A0AAT9G4H8</accession>
<feature type="transmembrane region" description="Helical" evidence="7">
    <location>
        <begin position="265"/>
        <end position="288"/>
    </location>
</feature>
<keyword evidence="6 7" id="KW-0472">Membrane</keyword>
<reference evidence="9" key="2">
    <citation type="submission" date="2023-10" db="EMBL/GenBank/DDBJ databases">
        <authorList>
            <person name="Koga R."/>
            <person name="Fukatsu T."/>
        </authorList>
    </citation>
    <scope>NUCLEOTIDE SEQUENCE</scope>
    <source>
        <strain evidence="9">Kw-01</strain>
    </source>
</reference>
<keyword evidence="3" id="KW-1003">Cell membrane</keyword>
<reference evidence="9" key="1">
    <citation type="journal article" date="2023" name="Front. Microbiol.">
        <title>Genome analysis of Candidatus Aschnera chinzeii, the bacterial endosymbiont of the blood-sucking bat fly Penicillidia jenynsii (Insecta: Diptera: Nycteribiidae).</title>
        <authorList>
            <person name="Koga R."/>
            <person name="Moriyama M."/>
            <person name="Nozaki T."/>
            <person name="Fukatsu T."/>
        </authorList>
    </citation>
    <scope>NUCLEOTIDE SEQUENCE</scope>
    <source>
        <strain evidence="9">Kw-01</strain>
    </source>
</reference>
<dbReference type="InterPro" id="IPR036259">
    <property type="entry name" value="MFS_trans_sf"/>
</dbReference>
<gene>
    <name evidence="9" type="ORF">ACHINZ_3030</name>
</gene>
<keyword evidence="5 7" id="KW-1133">Transmembrane helix</keyword>
<dbReference type="InterPro" id="IPR011701">
    <property type="entry name" value="MFS"/>
</dbReference>
<feature type="transmembrane region" description="Helical" evidence="7">
    <location>
        <begin position="398"/>
        <end position="419"/>
    </location>
</feature>
<dbReference type="GO" id="GO:0005886">
    <property type="term" value="C:plasma membrane"/>
    <property type="evidence" value="ECO:0007669"/>
    <property type="project" value="UniProtKB-SubCell"/>
</dbReference>
<feature type="transmembrane region" description="Helical" evidence="7">
    <location>
        <begin position="197"/>
        <end position="217"/>
    </location>
</feature>
<organism evidence="9">
    <name type="scientific">Candidatus Aschnera chinzeii</name>
    <dbReference type="NCBI Taxonomy" id="1485666"/>
    <lineage>
        <taxon>Bacteria</taxon>
        <taxon>Pseudomonadati</taxon>
        <taxon>Pseudomonadota</taxon>
        <taxon>Gammaproteobacteria</taxon>
        <taxon>Enterobacterales</taxon>
        <taxon>Enterobacteriaceae</taxon>
        <taxon>Candidatus Aschnera</taxon>
    </lineage>
</organism>
<evidence type="ECO:0000256" key="2">
    <source>
        <dbReference type="ARBA" id="ARBA00022448"/>
    </source>
</evidence>
<dbReference type="EMBL" id="AP028961">
    <property type="protein sequence ID" value="BET44631.1"/>
    <property type="molecule type" value="Genomic_DNA"/>
</dbReference>
<feature type="transmembrane region" description="Helical" evidence="7">
    <location>
        <begin position="49"/>
        <end position="66"/>
    </location>
</feature>
<evidence type="ECO:0000256" key="3">
    <source>
        <dbReference type="ARBA" id="ARBA00022475"/>
    </source>
</evidence>
<keyword evidence="4 7" id="KW-0812">Transmembrane</keyword>
<feature type="transmembrane region" description="Helical" evidence="7">
    <location>
        <begin position="469"/>
        <end position="487"/>
    </location>
</feature>